<accession>A0A6I6XH22</accession>
<evidence type="ECO:0000313" key="2">
    <source>
        <dbReference type="EMBL" id="QHG65009.1"/>
    </source>
</evidence>
<dbReference type="RefSeq" id="WP_159410365.1">
    <property type="nucleotide sequence ID" value="NZ_CP026115.2"/>
</dbReference>
<gene>
    <name evidence="2" type="ORF">C2H86_11525</name>
</gene>
<dbReference type="EMBL" id="CP026115">
    <property type="protein sequence ID" value="QHG65009.1"/>
    <property type="molecule type" value="Genomic_DNA"/>
</dbReference>
<evidence type="ECO:0000256" key="1">
    <source>
        <dbReference type="SAM" id="Phobius"/>
    </source>
</evidence>
<name>A0A6I6XH22_PSEPU</name>
<keyword evidence="1" id="KW-1133">Transmembrane helix</keyword>
<feature type="transmembrane region" description="Helical" evidence="1">
    <location>
        <begin position="74"/>
        <end position="95"/>
    </location>
</feature>
<proteinExistence type="predicted"/>
<keyword evidence="1" id="KW-0812">Transmembrane</keyword>
<feature type="transmembrane region" description="Helical" evidence="1">
    <location>
        <begin position="40"/>
        <end position="62"/>
    </location>
</feature>
<sequence>MVWWLEILAQFVISTGLAVFSIFVFWAYTLAFGKTYSKLLSAALALALLGIAAFPHGTSVAIGQQALLGAGSEFLLLVADALGVISAVMIASFFFNPGRLLEDS</sequence>
<organism evidence="2 3">
    <name type="scientific">Pseudomonas putida</name>
    <name type="common">Arthrobacter siderocapsulatus</name>
    <dbReference type="NCBI Taxonomy" id="303"/>
    <lineage>
        <taxon>Bacteria</taxon>
        <taxon>Pseudomonadati</taxon>
        <taxon>Pseudomonadota</taxon>
        <taxon>Gammaproteobacteria</taxon>
        <taxon>Pseudomonadales</taxon>
        <taxon>Pseudomonadaceae</taxon>
        <taxon>Pseudomonas</taxon>
    </lineage>
</organism>
<protein>
    <submittedName>
        <fullName evidence="2">Uncharacterized protein</fullName>
    </submittedName>
</protein>
<evidence type="ECO:0000313" key="3">
    <source>
        <dbReference type="Proteomes" id="UP000464480"/>
    </source>
</evidence>
<reference evidence="2 3" key="1">
    <citation type="submission" date="2020-02" db="EMBL/GenBank/DDBJ databases">
        <title>Pseudomonas Putida W5 Complete Genome Assembly.</title>
        <authorList>
            <person name="Yuan Z.-C."/>
            <person name="Shaw G.A."/>
            <person name="Cusano A.D."/>
            <person name="Caddey B.J."/>
            <person name="Weselowski B.J."/>
        </authorList>
    </citation>
    <scope>NUCLEOTIDE SEQUENCE [LARGE SCALE GENOMIC DNA]</scope>
    <source>
        <strain evidence="2 3">W5</strain>
    </source>
</reference>
<dbReference type="Proteomes" id="UP000464480">
    <property type="component" value="Chromosome"/>
</dbReference>
<feature type="transmembrane region" description="Helical" evidence="1">
    <location>
        <begin position="7"/>
        <end position="28"/>
    </location>
</feature>
<dbReference type="AlphaFoldDB" id="A0A6I6XH22"/>
<keyword evidence="1" id="KW-0472">Membrane</keyword>